<dbReference type="EMBL" id="SDMP01000009">
    <property type="protein sequence ID" value="RYR40076.1"/>
    <property type="molecule type" value="Genomic_DNA"/>
</dbReference>
<evidence type="ECO:0000313" key="1">
    <source>
        <dbReference type="EMBL" id="RYR40076.1"/>
    </source>
</evidence>
<comment type="caution">
    <text evidence="1">The sequence shown here is derived from an EMBL/GenBank/DDBJ whole genome shotgun (WGS) entry which is preliminary data.</text>
</comment>
<reference evidence="1 2" key="1">
    <citation type="submission" date="2019-01" db="EMBL/GenBank/DDBJ databases">
        <title>Sequencing of cultivated peanut Arachis hypogaea provides insights into genome evolution and oil improvement.</title>
        <authorList>
            <person name="Chen X."/>
        </authorList>
    </citation>
    <scope>NUCLEOTIDE SEQUENCE [LARGE SCALE GENOMIC DNA]</scope>
    <source>
        <strain evidence="2">cv. Fuhuasheng</strain>
        <tissue evidence="1">Leaves</tissue>
    </source>
</reference>
<dbReference type="Proteomes" id="UP000289738">
    <property type="component" value="Chromosome A09"/>
</dbReference>
<accession>A0A445BN52</accession>
<proteinExistence type="predicted"/>
<name>A0A445BN52_ARAHY</name>
<organism evidence="1 2">
    <name type="scientific">Arachis hypogaea</name>
    <name type="common">Peanut</name>
    <dbReference type="NCBI Taxonomy" id="3818"/>
    <lineage>
        <taxon>Eukaryota</taxon>
        <taxon>Viridiplantae</taxon>
        <taxon>Streptophyta</taxon>
        <taxon>Embryophyta</taxon>
        <taxon>Tracheophyta</taxon>
        <taxon>Spermatophyta</taxon>
        <taxon>Magnoliopsida</taxon>
        <taxon>eudicotyledons</taxon>
        <taxon>Gunneridae</taxon>
        <taxon>Pentapetalae</taxon>
        <taxon>rosids</taxon>
        <taxon>fabids</taxon>
        <taxon>Fabales</taxon>
        <taxon>Fabaceae</taxon>
        <taxon>Papilionoideae</taxon>
        <taxon>50 kb inversion clade</taxon>
        <taxon>dalbergioids sensu lato</taxon>
        <taxon>Dalbergieae</taxon>
        <taxon>Pterocarpus clade</taxon>
        <taxon>Arachis</taxon>
    </lineage>
</organism>
<evidence type="ECO:0000313" key="2">
    <source>
        <dbReference type="Proteomes" id="UP000289738"/>
    </source>
</evidence>
<keyword evidence="2" id="KW-1185">Reference proteome</keyword>
<gene>
    <name evidence="1" type="ORF">Ahy_A09g045746</name>
</gene>
<sequence length="170" mass="19589">MCPSCSLHAGNAKHVDHLELPKRKLRLAVVRSKTQVAFGRLPCCMNTTCLKRVVMESINQTESKTQKAKARVAGVLIYKVSIPWVRRCRDTEPCDTQESIERYVRAHIFCVLGTVVFPDKSTTSLNSKFLPLLRDFHWILAYSWGQPVWHIYTDRCIVHHDTTAKRRMAH</sequence>
<protein>
    <recommendedName>
        <fullName evidence="3">Aminotransferase-like plant mobile domain-containing protein</fullName>
    </recommendedName>
</protein>
<dbReference type="AlphaFoldDB" id="A0A445BN52"/>
<evidence type="ECO:0008006" key="3">
    <source>
        <dbReference type="Google" id="ProtNLM"/>
    </source>
</evidence>